<dbReference type="InterPro" id="IPR002781">
    <property type="entry name" value="TM_pro_TauE-like"/>
</dbReference>
<keyword evidence="4 8" id="KW-1003">Cell membrane</keyword>
<dbReference type="Proteomes" id="UP000199495">
    <property type="component" value="Unassembled WGS sequence"/>
</dbReference>
<evidence type="ECO:0000313" key="10">
    <source>
        <dbReference type="Proteomes" id="UP000199495"/>
    </source>
</evidence>
<dbReference type="GO" id="GO:0005886">
    <property type="term" value="C:plasma membrane"/>
    <property type="evidence" value="ECO:0007669"/>
    <property type="project" value="UniProtKB-SubCell"/>
</dbReference>
<dbReference type="Pfam" id="PF01925">
    <property type="entry name" value="TauE"/>
    <property type="match status" value="1"/>
</dbReference>
<feature type="transmembrane region" description="Helical" evidence="8">
    <location>
        <begin position="134"/>
        <end position="154"/>
    </location>
</feature>
<gene>
    <name evidence="9" type="ORF">SAMN04487974_102469</name>
</gene>
<feature type="transmembrane region" description="Helical" evidence="8">
    <location>
        <begin position="160"/>
        <end position="179"/>
    </location>
</feature>
<evidence type="ECO:0000313" key="9">
    <source>
        <dbReference type="EMBL" id="SDG41100.1"/>
    </source>
</evidence>
<organism evidence="9 10">
    <name type="scientific">Pelagibacterium luteolum</name>
    <dbReference type="NCBI Taxonomy" id="440168"/>
    <lineage>
        <taxon>Bacteria</taxon>
        <taxon>Pseudomonadati</taxon>
        <taxon>Pseudomonadota</taxon>
        <taxon>Alphaproteobacteria</taxon>
        <taxon>Hyphomicrobiales</taxon>
        <taxon>Devosiaceae</taxon>
        <taxon>Pelagibacterium</taxon>
    </lineage>
</organism>
<keyword evidence="10" id="KW-1185">Reference proteome</keyword>
<comment type="subcellular location">
    <subcellularLocation>
        <location evidence="1 8">Cell membrane</location>
        <topology evidence="1 8">Multi-pass membrane protein</topology>
    </subcellularLocation>
</comment>
<protein>
    <recommendedName>
        <fullName evidence="8">Probable membrane transporter protein</fullName>
    </recommendedName>
</protein>
<comment type="similarity">
    <text evidence="2 8">Belongs to the 4-toluene sulfonate uptake permease (TSUP) (TC 2.A.102) family.</text>
</comment>
<feature type="transmembrane region" description="Helical" evidence="8">
    <location>
        <begin position="233"/>
        <end position="252"/>
    </location>
</feature>
<evidence type="ECO:0000256" key="8">
    <source>
        <dbReference type="RuleBase" id="RU363041"/>
    </source>
</evidence>
<feature type="transmembrane region" description="Helical" evidence="8">
    <location>
        <begin position="103"/>
        <end position="122"/>
    </location>
</feature>
<keyword evidence="7 8" id="KW-0472">Membrane</keyword>
<feature type="transmembrane region" description="Helical" evidence="8">
    <location>
        <begin position="5"/>
        <end position="24"/>
    </location>
</feature>
<feature type="transmembrane region" description="Helical" evidence="8">
    <location>
        <begin position="191"/>
        <end position="213"/>
    </location>
</feature>
<dbReference type="InterPro" id="IPR052017">
    <property type="entry name" value="TSUP"/>
</dbReference>
<keyword evidence="5 8" id="KW-0812">Transmembrane</keyword>
<dbReference type="EMBL" id="FNCS01000002">
    <property type="protein sequence ID" value="SDG41100.1"/>
    <property type="molecule type" value="Genomic_DNA"/>
</dbReference>
<accession>A0A1G7U2R9</accession>
<keyword evidence="6 8" id="KW-1133">Transmembrane helix</keyword>
<evidence type="ECO:0000256" key="5">
    <source>
        <dbReference type="ARBA" id="ARBA00022692"/>
    </source>
</evidence>
<sequence length="253" mass="25974">MGFVVFDIWVLVLLGCVGVIAGFVDAVAGGGGLITIPALLSVGISPVGAIATNKAQAIVGTTMAAWTYWRKGYVSILSLVPAIGAALIGSLLGAIVVKQIDTSALEIAVPLAVIAVALYFTFSPSIKDIDGAPRLSFAIALPIFAFIIGFYDGLFGPGTGSFFMLAFVALFGLSAARATAHTKVLNVASNLAALVFFVFAGDVVWPVAIVMALGQLLGGYLGAITGIRFGAKIIRPLVIGVSIILAAKLLFFP</sequence>
<evidence type="ECO:0000256" key="3">
    <source>
        <dbReference type="ARBA" id="ARBA00022448"/>
    </source>
</evidence>
<evidence type="ECO:0000256" key="2">
    <source>
        <dbReference type="ARBA" id="ARBA00009142"/>
    </source>
</evidence>
<dbReference type="PANTHER" id="PTHR30269">
    <property type="entry name" value="TRANSMEMBRANE PROTEIN YFCA"/>
    <property type="match status" value="1"/>
</dbReference>
<proteinExistence type="inferred from homology"/>
<name>A0A1G7U2R9_9HYPH</name>
<feature type="transmembrane region" description="Helical" evidence="8">
    <location>
        <begin position="30"/>
        <end position="51"/>
    </location>
</feature>
<evidence type="ECO:0000256" key="4">
    <source>
        <dbReference type="ARBA" id="ARBA00022475"/>
    </source>
</evidence>
<evidence type="ECO:0000256" key="1">
    <source>
        <dbReference type="ARBA" id="ARBA00004651"/>
    </source>
</evidence>
<evidence type="ECO:0000256" key="7">
    <source>
        <dbReference type="ARBA" id="ARBA00023136"/>
    </source>
</evidence>
<evidence type="ECO:0000256" key="6">
    <source>
        <dbReference type="ARBA" id="ARBA00022989"/>
    </source>
</evidence>
<feature type="transmembrane region" description="Helical" evidence="8">
    <location>
        <begin position="72"/>
        <end position="97"/>
    </location>
</feature>
<keyword evidence="3" id="KW-0813">Transport</keyword>
<reference evidence="9 10" key="1">
    <citation type="submission" date="2016-10" db="EMBL/GenBank/DDBJ databases">
        <authorList>
            <person name="de Groot N.N."/>
        </authorList>
    </citation>
    <scope>NUCLEOTIDE SEQUENCE [LARGE SCALE GENOMIC DNA]</scope>
    <source>
        <strain evidence="9 10">CGMCC 1.10267</strain>
    </source>
</reference>
<dbReference type="AlphaFoldDB" id="A0A1G7U2R9"/>
<dbReference type="PANTHER" id="PTHR30269:SF0">
    <property type="entry name" value="MEMBRANE TRANSPORTER PROTEIN YFCA-RELATED"/>
    <property type="match status" value="1"/>
</dbReference>